<reference evidence="1" key="1">
    <citation type="submission" date="2021-05" db="EMBL/GenBank/DDBJ databases">
        <authorList>
            <person name="Pan Q."/>
            <person name="Jouanno E."/>
            <person name="Zahm M."/>
            <person name="Klopp C."/>
            <person name="Cabau C."/>
            <person name="Louis A."/>
            <person name="Berthelot C."/>
            <person name="Parey E."/>
            <person name="Roest Crollius H."/>
            <person name="Montfort J."/>
            <person name="Robinson-Rechavi M."/>
            <person name="Bouchez O."/>
            <person name="Lampietro C."/>
            <person name="Lopez Roques C."/>
            <person name="Donnadieu C."/>
            <person name="Postlethwait J."/>
            <person name="Bobe J."/>
            <person name="Dillon D."/>
            <person name="Chandos A."/>
            <person name="von Hippel F."/>
            <person name="Guiguen Y."/>
        </authorList>
    </citation>
    <scope>NUCLEOTIDE SEQUENCE</scope>
    <source>
        <strain evidence="1">YG-Jan2019</strain>
    </source>
</reference>
<evidence type="ECO:0000313" key="2">
    <source>
        <dbReference type="Proteomes" id="UP001157502"/>
    </source>
</evidence>
<evidence type="ECO:0000313" key="1">
    <source>
        <dbReference type="EMBL" id="KAJ8005469.1"/>
    </source>
</evidence>
<organism evidence="1 2">
    <name type="scientific">Dallia pectoralis</name>
    <name type="common">Alaska blackfish</name>
    <dbReference type="NCBI Taxonomy" id="75939"/>
    <lineage>
        <taxon>Eukaryota</taxon>
        <taxon>Metazoa</taxon>
        <taxon>Chordata</taxon>
        <taxon>Craniata</taxon>
        <taxon>Vertebrata</taxon>
        <taxon>Euteleostomi</taxon>
        <taxon>Actinopterygii</taxon>
        <taxon>Neopterygii</taxon>
        <taxon>Teleostei</taxon>
        <taxon>Protacanthopterygii</taxon>
        <taxon>Esociformes</taxon>
        <taxon>Umbridae</taxon>
        <taxon>Dallia</taxon>
    </lineage>
</organism>
<proteinExistence type="predicted"/>
<keyword evidence="2" id="KW-1185">Reference proteome</keyword>
<gene>
    <name evidence="1" type="ORF">DPEC_G00146960</name>
</gene>
<comment type="caution">
    <text evidence="1">The sequence shown here is derived from an EMBL/GenBank/DDBJ whole genome shotgun (WGS) entry which is preliminary data.</text>
</comment>
<accession>A0ACC2GP80</accession>
<dbReference type="EMBL" id="CM055738">
    <property type="protein sequence ID" value="KAJ8005469.1"/>
    <property type="molecule type" value="Genomic_DNA"/>
</dbReference>
<protein>
    <submittedName>
        <fullName evidence="1">Uncharacterized protein</fullName>
    </submittedName>
</protein>
<sequence>MPTASDLMENIRGGGLYPSVFGLDRVSPAAERTQSTTAACPREQHSFDAGQFPMVEVANPAGGGDTDNPATILVYRPWSPADLRDVASTLPDPETEGGEEFVRVFLQIVNQYRPTSVEIETILMKALQLKWGRVKRNWPSERNIMFNWDAHSDYRSAVEQLSTGLIAAFPKRMNWEKISDCKQTLGEKVSDYRNRLEKAFELHSGMGKRPDGDEESAWEQQCKIRLVAGLLPDIRKHIQNHCVDLDEGRMETVWPYFKHAERVYEDQLYKQTEERRERETQIQMAQLDFYSRGYSGGRRRRRRRASRRGQYRHQGDDNSSQSPNSDSCFNCGAFGHWARDCTVPDTRDYYHGNRDSMGDGDGTTADNEMERHRTHGCHRQGY</sequence>
<dbReference type="Proteomes" id="UP001157502">
    <property type="component" value="Chromosome 11"/>
</dbReference>
<name>A0ACC2GP80_DALPE</name>